<sequence>MPTAKKIDFKKLSFPGIAITGVTGGIIGSFIGGIIPIVMMALAGAMIGNVVWALGGQRFFVLITIGIFLGSALAIYITGMEAALLGAGTGGAIGGFVSVNLNMLRPRDRE</sequence>
<feature type="transmembrane region" description="Helical" evidence="1">
    <location>
        <begin position="12"/>
        <end position="31"/>
    </location>
</feature>
<feature type="transmembrane region" description="Helical" evidence="1">
    <location>
        <begin position="83"/>
        <end position="104"/>
    </location>
</feature>
<keyword evidence="1" id="KW-0472">Membrane</keyword>
<organism evidence="2">
    <name type="scientific">hydrothermal vent metagenome</name>
    <dbReference type="NCBI Taxonomy" id="652676"/>
    <lineage>
        <taxon>unclassified sequences</taxon>
        <taxon>metagenomes</taxon>
        <taxon>ecological metagenomes</taxon>
    </lineage>
</organism>
<dbReference type="AlphaFoldDB" id="A0A3B1CQC5"/>
<evidence type="ECO:0000256" key="1">
    <source>
        <dbReference type="SAM" id="Phobius"/>
    </source>
</evidence>
<keyword evidence="1" id="KW-0812">Transmembrane</keyword>
<name>A0A3B1CQC5_9ZZZZ</name>
<proteinExistence type="predicted"/>
<feature type="transmembrane region" description="Helical" evidence="1">
    <location>
        <begin position="37"/>
        <end position="54"/>
    </location>
</feature>
<accession>A0A3B1CQC5</accession>
<feature type="transmembrane region" description="Helical" evidence="1">
    <location>
        <begin position="59"/>
        <end position="77"/>
    </location>
</feature>
<keyword evidence="1" id="KW-1133">Transmembrane helix</keyword>
<reference evidence="2" key="1">
    <citation type="submission" date="2018-06" db="EMBL/GenBank/DDBJ databases">
        <authorList>
            <person name="Zhirakovskaya E."/>
        </authorList>
    </citation>
    <scope>NUCLEOTIDE SEQUENCE</scope>
</reference>
<protein>
    <submittedName>
        <fullName evidence="2">Uncharacterized protein</fullName>
    </submittedName>
</protein>
<gene>
    <name evidence="2" type="ORF">MNBD_NITROSPIRAE01-206</name>
</gene>
<evidence type="ECO:0000313" key="2">
    <source>
        <dbReference type="EMBL" id="VAX32309.1"/>
    </source>
</evidence>
<dbReference type="EMBL" id="UOGF01000086">
    <property type="protein sequence ID" value="VAX32309.1"/>
    <property type="molecule type" value="Genomic_DNA"/>
</dbReference>